<reference evidence="1" key="1">
    <citation type="submission" date="2021-06" db="EMBL/GenBank/DDBJ databases">
        <title>Parelaphostrongylus tenuis whole genome reference sequence.</title>
        <authorList>
            <person name="Garwood T.J."/>
            <person name="Larsen P.A."/>
            <person name="Fountain-Jones N.M."/>
            <person name="Garbe J.R."/>
            <person name="Macchietto M.G."/>
            <person name="Kania S.A."/>
            <person name="Gerhold R.W."/>
            <person name="Richards J.E."/>
            <person name="Wolf T.M."/>
        </authorList>
    </citation>
    <scope>NUCLEOTIDE SEQUENCE</scope>
    <source>
        <strain evidence="1">MNPRO001-30</strain>
        <tissue evidence="1">Meninges</tissue>
    </source>
</reference>
<comment type="caution">
    <text evidence="1">The sequence shown here is derived from an EMBL/GenBank/DDBJ whole genome shotgun (WGS) entry which is preliminary data.</text>
</comment>
<dbReference type="Proteomes" id="UP001196413">
    <property type="component" value="Unassembled WGS sequence"/>
</dbReference>
<gene>
    <name evidence="1" type="ORF">KIN20_026849</name>
</gene>
<proteinExistence type="predicted"/>
<protein>
    <submittedName>
        <fullName evidence="1">Uncharacterized protein</fullName>
    </submittedName>
</protein>
<name>A0AAD5QYU3_PARTN</name>
<keyword evidence="2" id="KW-1185">Reference proteome</keyword>
<accession>A0AAD5QYU3</accession>
<dbReference type="EMBL" id="JAHQIW010005497">
    <property type="protein sequence ID" value="KAJ1366239.1"/>
    <property type="molecule type" value="Genomic_DNA"/>
</dbReference>
<dbReference type="AlphaFoldDB" id="A0AAD5QYU3"/>
<sequence length="72" mass="8216">MVGISAINSTHLAIPETLSVITAHVPIQIHFIEEICINYKQRHGELVENDVVPWHRVHGDEHDQRGRFSRPA</sequence>
<evidence type="ECO:0000313" key="2">
    <source>
        <dbReference type="Proteomes" id="UP001196413"/>
    </source>
</evidence>
<evidence type="ECO:0000313" key="1">
    <source>
        <dbReference type="EMBL" id="KAJ1366239.1"/>
    </source>
</evidence>
<organism evidence="1 2">
    <name type="scientific">Parelaphostrongylus tenuis</name>
    <name type="common">Meningeal worm</name>
    <dbReference type="NCBI Taxonomy" id="148309"/>
    <lineage>
        <taxon>Eukaryota</taxon>
        <taxon>Metazoa</taxon>
        <taxon>Ecdysozoa</taxon>
        <taxon>Nematoda</taxon>
        <taxon>Chromadorea</taxon>
        <taxon>Rhabditida</taxon>
        <taxon>Rhabditina</taxon>
        <taxon>Rhabditomorpha</taxon>
        <taxon>Strongyloidea</taxon>
        <taxon>Metastrongylidae</taxon>
        <taxon>Parelaphostrongylus</taxon>
    </lineage>
</organism>